<proteinExistence type="inferred from homology"/>
<dbReference type="PANTHER" id="PTHR43656:SF2">
    <property type="entry name" value="BINDING OXIDOREDUCTASE, PUTATIVE (AFU_ORTHOLOGUE AFUA_2G08260)-RELATED"/>
    <property type="match status" value="1"/>
</dbReference>
<feature type="domain" description="NADH:flavin oxidoreductase/NADH oxidase N-terminal" evidence="5">
    <location>
        <begin position="14"/>
        <end position="367"/>
    </location>
</feature>
<evidence type="ECO:0000259" key="5">
    <source>
        <dbReference type="Pfam" id="PF00724"/>
    </source>
</evidence>
<keyword evidence="4" id="KW-0560">Oxidoreductase</keyword>
<dbReference type="OrthoDB" id="1663137at2759"/>
<keyword evidence="2" id="KW-0285">Flavoprotein</keyword>
<gene>
    <name evidence="6" type="primary">nadA_3</name>
    <name evidence="6" type="ORF">LSUB1_G008098</name>
</gene>
<dbReference type="AlphaFoldDB" id="A0A8H8RE51"/>
<dbReference type="Gene3D" id="3.20.20.70">
    <property type="entry name" value="Aldolase class I"/>
    <property type="match status" value="1"/>
</dbReference>
<keyword evidence="3" id="KW-0288">FMN</keyword>
<evidence type="ECO:0000313" key="6">
    <source>
        <dbReference type="EMBL" id="TVY33647.1"/>
    </source>
</evidence>
<evidence type="ECO:0000256" key="3">
    <source>
        <dbReference type="ARBA" id="ARBA00022643"/>
    </source>
</evidence>
<comment type="similarity">
    <text evidence="1">Belongs to the NADH:flavin oxidoreductase/NADH oxidase family.</text>
</comment>
<protein>
    <submittedName>
        <fullName evidence="6">NADH-dependent flavin oxidoreductase</fullName>
    </submittedName>
</protein>
<evidence type="ECO:0000256" key="4">
    <source>
        <dbReference type="ARBA" id="ARBA00023002"/>
    </source>
</evidence>
<reference evidence="6 7" key="1">
    <citation type="submission" date="2018-05" db="EMBL/GenBank/DDBJ databases">
        <title>Genome sequencing and assembly of the regulated plant pathogen Lachnellula willkommii and related sister species for the development of diagnostic species identification markers.</title>
        <authorList>
            <person name="Giroux E."/>
            <person name="Bilodeau G."/>
        </authorList>
    </citation>
    <scope>NUCLEOTIDE SEQUENCE [LARGE SCALE GENOMIC DNA]</scope>
    <source>
        <strain evidence="6 7">CBS 197.66</strain>
    </source>
</reference>
<keyword evidence="7" id="KW-1185">Reference proteome</keyword>
<dbReference type="CDD" id="cd04733">
    <property type="entry name" value="OYE_like_2_FMN"/>
    <property type="match status" value="1"/>
</dbReference>
<dbReference type="GO" id="GO:0016491">
    <property type="term" value="F:oxidoreductase activity"/>
    <property type="evidence" value="ECO:0007669"/>
    <property type="project" value="UniProtKB-KW"/>
</dbReference>
<dbReference type="SUPFAM" id="SSF51395">
    <property type="entry name" value="FMN-linked oxidoreductases"/>
    <property type="match status" value="1"/>
</dbReference>
<evidence type="ECO:0000313" key="7">
    <source>
        <dbReference type="Proteomes" id="UP000462212"/>
    </source>
</evidence>
<dbReference type="InterPro" id="IPR051799">
    <property type="entry name" value="NADH_flavin_oxidoreductase"/>
</dbReference>
<dbReference type="InterPro" id="IPR001155">
    <property type="entry name" value="OxRdtase_FMN_N"/>
</dbReference>
<comment type="caution">
    <text evidence="6">The sequence shown here is derived from an EMBL/GenBank/DDBJ whole genome shotgun (WGS) entry which is preliminary data.</text>
</comment>
<evidence type="ECO:0000256" key="2">
    <source>
        <dbReference type="ARBA" id="ARBA00022630"/>
    </source>
</evidence>
<accession>A0A8H8RE51</accession>
<dbReference type="InterPro" id="IPR013785">
    <property type="entry name" value="Aldolase_TIM"/>
</dbReference>
<dbReference type="EMBL" id="QGMJ01000764">
    <property type="protein sequence ID" value="TVY33647.1"/>
    <property type="molecule type" value="Genomic_DNA"/>
</dbReference>
<name>A0A8H8RE51_9HELO</name>
<organism evidence="6 7">
    <name type="scientific">Lachnellula subtilissima</name>
    <dbReference type="NCBI Taxonomy" id="602034"/>
    <lineage>
        <taxon>Eukaryota</taxon>
        <taxon>Fungi</taxon>
        <taxon>Dikarya</taxon>
        <taxon>Ascomycota</taxon>
        <taxon>Pezizomycotina</taxon>
        <taxon>Leotiomycetes</taxon>
        <taxon>Helotiales</taxon>
        <taxon>Lachnaceae</taxon>
        <taxon>Lachnellula</taxon>
    </lineage>
</organism>
<dbReference type="Pfam" id="PF00724">
    <property type="entry name" value="Oxidored_FMN"/>
    <property type="match status" value="1"/>
</dbReference>
<dbReference type="PANTHER" id="PTHR43656">
    <property type="entry name" value="BINDING OXIDOREDUCTASE, PUTATIVE (AFU_ORTHOLOGUE AFUA_2G08260)-RELATED"/>
    <property type="match status" value="1"/>
</dbReference>
<dbReference type="Proteomes" id="UP000462212">
    <property type="component" value="Unassembled WGS sequence"/>
</dbReference>
<evidence type="ECO:0000256" key="1">
    <source>
        <dbReference type="ARBA" id="ARBA00005979"/>
    </source>
</evidence>
<dbReference type="GO" id="GO:0010181">
    <property type="term" value="F:FMN binding"/>
    <property type="evidence" value="ECO:0007669"/>
    <property type="project" value="InterPro"/>
</dbReference>
<sequence length="431" mass="46107">MLLSEEIELPCGLRLPNRLCKAAMAENLAPGPDHKPNQKSVTAYGQWADGGWGMILTGNVQVSDVHLGGPGDVAILSHASKNPSPETKEAWKTWAATCQRSGTPTIVQLCHPGRQSPAGISNRGFFAKAIAPSPVKLNFGPSILEKLAAALLFGTPHEMTIEEISGEGGIVDQFVEAAKQSFEAGFKGIELHGAHGYLLAQFLSPLTNLRTDEFGGTPAKRAEIVLRVIRAIREATSKEFCIGIKMNSVDAASSESLDDVMAQIRLVAECGIDFIEISGGTYENPRMMGGDSTAASLANVKKSTALRESFFLEFAQTVRKEFPQLVLMVTGGFRTRIGMEEALKSGGCDLIGIGRPATVKPKLPKEIILNTSEVPDERASVALIPYKAPWLIKKFPLKLVGTGAANMQWGGQIARMGDGLEPSASLLEVTV</sequence>